<comment type="caution">
    <text evidence="2">The sequence shown here is derived from an EMBL/GenBank/DDBJ whole genome shotgun (WGS) entry which is preliminary data.</text>
</comment>
<dbReference type="Pfam" id="PF20236">
    <property type="entry name" value="DUF6593"/>
    <property type="match status" value="1"/>
</dbReference>
<proteinExistence type="predicted"/>
<dbReference type="Proteomes" id="UP001218218">
    <property type="component" value="Unassembled WGS sequence"/>
</dbReference>
<feature type="non-terminal residue" evidence="2">
    <location>
        <position position="157"/>
    </location>
</feature>
<name>A0AAD7ANL2_9AGAR</name>
<accession>A0AAD7ANL2</accession>
<feature type="domain" description="DUF6593" evidence="1">
    <location>
        <begin position="18"/>
        <end position="141"/>
    </location>
</feature>
<evidence type="ECO:0000313" key="2">
    <source>
        <dbReference type="EMBL" id="KAJ7362839.1"/>
    </source>
</evidence>
<sequence length="157" mass="18125">NTMTTLTFVDKKLVDSPLVGPNGAVYYTTTTTHGFRGRKITTIMAGSGLVGTINWREKTFIINGVQRKWSDLRSGHFSAWPARKWTWGNGTYELKWHHMQKELATSEHGGDTVRFTTYEPHLFHNNSQATIYFPQNMQDEIERMFLLMAVLQTEMHK</sequence>
<dbReference type="InterPro" id="IPR046528">
    <property type="entry name" value="DUF6593"/>
</dbReference>
<dbReference type="AlphaFoldDB" id="A0AAD7ANL2"/>
<dbReference type="EMBL" id="JARIHO010000004">
    <property type="protein sequence ID" value="KAJ7362839.1"/>
    <property type="molecule type" value="Genomic_DNA"/>
</dbReference>
<evidence type="ECO:0000259" key="1">
    <source>
        <dbReference type="Pfam" id="PF20236"/>
    </source>
</evidence>
<feature type="non-terminal residue" evidence="2">
    <location>
        <position position="1"/>
    </location>
</feature>
<keyword evidence="3" id="KW-1185">Reference proteome</keyword>
<gene>
    <name evidence="2" type="ORF">DFH08DRAFT_664722</name>
</gene>
<protein>
    <recommendedName>
        <fullName evidence="1">DUF6593 domain-containing protein</fullName>
    </recommendedName>
</protein>
<reference evidence="2" key="1">
    <citation type="submission" date="2023-03" db="EMBL/GenBank/DDBJ databases">
        <title>Massive genome expansion in bonnet fungi (Mycena s.s.) driven by repeated elements and novel gene families across ecological guilds.</title>
        <authorList>
            <consortium name="Lawrence Berkeley National Laboratory"/>
            <person name="Harder C.B."/>
            <person name="Miyauchi S."/>
            <person name="Viragh M."/>
            <person name="Kuo A."/>
            <person name="Thoen E."/>
            <person name="Andreopoulos B."/>
            <person name="Lu D."/>
            <person name="Skrede I."/>
            <person name="Drula E."/>
            <person name="Henrissat B."/>
            <person name="Morin E."/>
            <person name="Kohler A."/>
            <person name="Barry K."/>
            <person name="LaButti K."/>
            <person name="Morin E."/>
            <person name="Salamov A."/>
            <person name="Lipzen A."/>
            <person name="Mereny Z."/>
            <person name="Hegedus B."/>
            <person name="Baldrian P."/>
            <person name="Stursova M."/>
            <person name="Weitz H."/>
            <person name="Taylor A."/>
            <person name="Grigoriev I.V."/>
            <person name="Nagy L.G."/>
            <person name="Martin F."/>
            <person name="Kauserud H."/>
        </authorList>
    </citation>
    <scope>NUCLEOTIDE SEQUENCE</scope>
    <source>
        <strain evidence="2">CBHHK002</strain>
    </source>
</reference>
<organism evidence="2 3">
    <name type="scientific">Mycena albidolilacea</name>
    <dbReference type="NCBI Taxonomy" id="1033008"/>
    <lineage>
        <taxon>Eukaryota</taxon>
        <taxon>Fungi</taxon>
        <taxon>Dikarya</taxon>
        <taxon>Basidiomycota</taxon>
        <taxon>Agaricomycotina</taxon>
        <taxon>Agaricomycetes</taxon>
        <taxon>Agaricomycetidae</taxon>
        <taxon>Agaricales</taxon>
        <taxon>Marasmiineae</taxon>
        <taxon>Mycenaceae</taxon>
        <taxon>Mycena</taxon>
    </lineage>
</organism>
<evidence type="ECO:0000313" key="3">
    <source>
        <dbReference type="Proteomes" id="UP001218218"/>
    </source>
</evidence>